<comment type="caution">
    <text evidence="1">The sequence shown here is derived from an EMBL/GenBank/DDBJ whole genome shotgun (WGS) entry which is preliminary data.</text>
</comment>
<evidence type="ECO:0000313" key="1">
    <source>
        <dbReference type="EMBL" id="KAF6269333.1"/>
    </source>
</evidence>
<sequence length="290" mass="30776">MGHLPISLLTRLSPWQPQGGILLLDLPSEQNHSWTFSAASNGCRKGIGLLETQCLNSVGVTGLGPAFLPRWSTGVGRFASSRPTGIQRAGYSGASAGQRGASGWVRLCRHGGQRVPGIPASSPTGPTQHPSPVQTSPVVTSACLWTLWGSSGCCKPLCTKVAHLVSKQDYSWAITGSSPSLPSAQAKATWQEKRLSCPASCIQTRTSPLEIRVPASLNPGKTWQLGLLVCGRKWAVPMQAGPREKKLQSCIWELPGRAQETGDRPNQGCSCLGDSKDSSCWHLLFSAASP</sequence>
<reference evidence="1 2" key="1">
    <citation type="journal article" date="2020" name="Nature">
        <title>Six reference-quality genomes reveal evolution of bat adaptations.</title>
        <authorList>
            <person name="Jebb D."/>
            <person name="Huang Z."/>
            <person name="Pippel M."/>
            <person name="Hughes G.M."/>
            <person name="Lavrichenko K."/>
            <person name="Devanna P."/>
            <person name="Winkler S."/>
            <person name="Jermiin L.S."/>
            <person name="Skirmuntt E.C."/>
            <person name="Katzourakis A."/>
            <person name="Burkitt-Gray L."/>
            <person name="Ray D.A."/>
            <person name="Sullivan K.A.M."/>
            <person name="Roscito J.G."/>
            <person name="Kirilenko B.M."/>
            <person name="Davalos L.M."/>
            <person name="Corthals A.P."/>
            <person name="Power M.L."/>
            <person name="Jones G."/>
            <person name="Ransome R.D."/>
            <person name="Dechmann D.K.N."/>
            <person name="Locatelli A.G."/>
            <person name="Puechmaille S.J."/>
            <person name="Fedrigo O."/>
            <person name="Jarvis E.D."/>
            <person name="Hiller M."/>
            <person name="Vernes S.C."/>
            <person name="Myers E.W."/>
            <person name="Teeling E.C."/>
        </authorList>
    </citation>
    <scope>NUCLEOTIDE SEQUENCE [LARGE SCALE GENOMIC DNA]</scope>
    <source>
        <strain evidence="1">MRhiFer1</strain>
        <tissue evidence="1">Lung</tissue>
    </source>
</reference>
<name>A0A7J7QZX4_RHIFE</name>
<proteinExistence type="predicted"/>
<organism evidence="1 2">
    <name type="scientific">Rhinolophus ferrumequinum</name>
    <name type="common">Greater horseshoe bat</name>
    <dbReference type="NCBI Taxonomy" id="59479"/>
    <lineage>
        <taxon>Eukaryota</taxon>
        <taxon>Metazoa</taxon>
        <taxon>Chordata</taxon>
        <taxon>Craniata</taxon>
        <taxon>Vertebrata</taxon>
        <taxon>Euteleostomi</taxon>
        <taxon>Mammalia</taxon>
        <taxon>Eutheria</taxon>
        <taxon>Laurasiatheria</taxon>
        <taxon>Chiroptera</taxon>
        <taxon>Yinpterochiroptera</taxon>
        <taxon>Rhinolophoidea</taxon>
        <taxon>Rhinolophidae</taxon>
        <taxon>Rhinolophinae</taxon>
        <taxon>Rhinolophus</taxon>
    </lineage>
</organism>
<dbReference type="EMBL" id="JACAGC010000036">
    <property type="protein sequence ID" value="KAF6269333.1"/>
    <property type="molecule type" value="Genomic_DNA"/>
</dbReference>
<dbReference type="Proteomes" id="UP000585614">
    <property type="component" value="Unassembled WGS sequence"/>
</dbReference>
<gene>
    <name evidence="1" type="ORF">mRhiFer1_009706</name>
</gene>
<protein>
    <submittedName>
        <fullName evidence="1">Uncharacterized protein</fullName>
    </submittedName>
</protein>
<dbReference type="AlphaFoldDB" id="A0A7J7QZX4"/>
<accession>A0A7J7QZX4</accession>
<evidence type="ECO:0000313" key="2">
    <source>
        <dbReference type="Proteomes" id="UP000585614"/>
    </source>
</evidence>